<comment type="subcellular location">
    <subcellularLocation>
        <location evidence="2 10">Cell membrane</location>
        <topology evidence="2 10">Multi-pass membrane protein</topology>
    </subcellularLocation>
</comment>
<feature type="transmembrane region" description="Helical" evidence="10">
    <location>
        <begin position="365"/>
        <end position="388"/>
    </location>
</feature>
<dbReference type="EMBL" id="MU167326">
    <property type="protein sequence ID" value="KAG0143182.1"/>
    <property type="molecule type" value="Genomic_DNA"/>
</dbReference>
<evidence type="ECO:0000256" key="2">
    <source>
        <dbReference type="ARBA" id="ARBA00004651"/>
    </source>
</evidence>
<comment type="caution">
    <text evidence="12">The sequence shown here is derived from an EMBL/GenBank/DDBJ whole genome shotgun (WGS) entry which is preliminary data.</text>
</comment>
<dbReference type="InterPro" id="IPR026777">
    <property type="entry name" value="PRM1"/>
</dbReference>
<comment type="similarity">
    <text evidence="3 10">Belongs to the PRM1 family.</text>
</comment>
<feature type="compositionally biased region" description="Basic and acidic residues" evidence="11">
    <location>
        <begin position="763"/>
        <end position="791"/>
    </location>
</feature>
<feature type="transmembrane region" description="Helical" evidence="10">
    <location>
        <begin position="583"/>
        <end position="605"/>
    </location>
</feature>
<evidence type="ECO:0000256" key="8">
    <source>
        <dbReference type="ARBA" id="ARBA00023136"/>
    </source>
</evidence>
<keyword evidence="7 10" id="KW-1133">Transmembrane helix</keyword>
<dbReference type="AlphaFoldDB" id="A0A9P6T8K3"/>
<keyword evidence="5 10" id="KW-0812">Transmembrane</keyword>
<dbReference type="Proteomes" id="UP000886653">
    <property type="component" value="Unassembled WGS sequence"/>
</dbReference>
<feature type="region of interest" description="Disordered" evidence="11">
    <location>
        <begin position="670"/>
        <end position="727"/>
    </location>
</feature>
<dbReference type="OrthoDB" id="10248838at2759"/>
<evidence type="ECO:0000256" key="3">
    <source>
        <dbReference type="ARBA" id="ARBA00010780"/>
    </source>
</evidence>
<keyword evidence="8 10" id="KW-0472">Membrane</keyword>
<feature type="transmembrane region" description="Helical" evidence="10">
    <location>
        <begin position="12"/>
        <end position="31"/>
    </location>
</feature>
<keyword evidence="4 10" id="KW-1003">Cell membrane</keyword>
<reference evidence="12" key="1">
    <citation type="submission" date="2013-11" db="EMBL/GenBank/DDBJ databases">
        <title>Genome sequence of the fusiform rust pathogen reveals effectors for host alternation and coevolution with pine.</title>
        <authorList>
            <consortium name="DOE Joint Genome Institute"/>
            <person name="Smith K."/>
            <person name="Pendleton A."/>
            <person name="Kubisiak T."/>
            <person name="Anderson C."/>
            <person name="Salamov A."/>
            <person name="Aerts A."/>
            <person name="Riley R."/>
            <person name="Clum A."/>
            <person name="Lindquist E."/>
            <person name="Ence D."/>
            <person name="Campbell M."/>
            <person name="Kronenberg Z."/>
            <person name="Feau N."/>
            <person name="Dhillon B."/>
            <person name="Hamelin R."/>
            <person name="Burleigh J."/>
            <person name="Smith J."/>
            <person name="Yandell M."/>
            <person name="Nelson C."/>
            <person name="Grigoriev I."/>
            <person name="Davis J."/>
        </authorList>
    </citation>
    <scope>NUCLEOTIDE SEQUENCE</scope>
    <source>
        <strain evidence="12">G11</strain>
    </source>
</reference>
<name>A0A9P6T8K3_9BASI</name>
<sequence length="813" mass="89170">MPYLGLRARISLAWLAYPIMIIILIMIQLILTLSSVDDGVADAKRNLAASCAGFEGAASVAASIPHFMAEQTNEFIVSGAESIVHGLAVVLDIAIHAIEAIILYVVDTYRSLYQCLAEFVVRGSLALLISAAEEAEKVFAEAVSGLRTALPEATIGGAESIVKDAINTIDKIPGVHIKQPDLRVPDLAALQNFKVPTGLSDALTQLNSSLPTLQELRDALDKVISTPFEALRAEVNKNLRNATIDRTLLKAPPRQTVTFCQDLDTSFLDKVGKIISAGLRIIILILLVAIIVIFLFNVVRERFFYKRMVKKVDEARDVWLYGSRDSFSSSNLLAFFHNVQNPFASTMTNKLLRSKRPRTFRLPWFLAYITWPSALLFLGVGLLGLLVVEVQLFALHGVRNQAVNQANSGVSDMTNLLADKINSQTANISARFAEDTNSVIIRFQSDVNDHMLGWAGTTTTTLNNTLTTFYDGLTTVVQGTFGKTPLKDAALGLLNCLIGSKVAGIQSALTFVHDHAHVDLPTVSPTALMISPAQTRELVGSVGSTQADPAQQHNQSDSGSSLATRFVDRLIDRYTKVLHKQRITYIALLGCYLVVIIFSVIGVIWDILHGTPPNSIRDSFQLQEHKNGRRFQEAENVAMAQDENSRNGKSLSSLPPVALVSSPFYSLRSQSPIKKSVPSPGSNEGRDSSWTIRPLSQPPLQPAEPPEDGPSYPFQSPMPMNIDWNPDDMNFSYPTGHFPSGPVFQSGFHENLPSNSRYPHFPPPEKSDQRETSEPGLRENPEHGLKNEPKSEFSPITPSPSAKWPGEINMNMN</sequence>
<evidence type="ECO:0000256" key="9">
    <source>
        <dbReference type="ARBA" id="ARBA00023180"/>
    </source>
</evidence>
<keyword evidence="6 10" id="KW-0184">Conjugation</keyword>
<evidence type="ECO:0000256" key="7">
    <source>
        <dbReference type="ARBA" id="ARBA00022989"/>
    </source>
</evidence>
<dbReference type="PANTHER" id="PTHR31030:SF1">
    <property type="entry name" value="PLASMA MEMBRANE FUSION PROTEIN PRM1"/>
    <property type="match status" value="1"/>
</dbReference>
<evidence type="ECO:0000256" key="10">
    <source>
        <dbReference type="RuleBase" id="RU366035"/>
    </source>
</evidence>
<evidence type="ECO:0000256" key="11">
    <source>
        <dbReference type="SAM" id="MobiDB-lite"/>
    </source>
</evidence>
<accession>A0A9P6T8K3</accession>
<evidence type="ECO:0000256" key="1">
    <source>
        <dbReference type="ARBA" id="ARBA00002512"/>
    </source>
</evidence>
<evidence type="ECO:0000256" key="6">
    <source>
        <dbReference type="ARBA" id="ARBA00022971"/>
    </source>
</evidence>
<comment type="function">
    <text evidence="1 10">Involved in cell fusion during mating by stabilizing the plasma membrane fusion event.</text>
</comment>
<evidence type="ECO:0000256" key="4">
    <source>
        <dbReference type="ARBA" id="ARBA00022475"/>
    </source>
</evidence>
<dbReference type="GO" id="GO:0043332">
    <property type="term" value="C:mating projection tip"/>
    <property type="evidence" value="ECO:0007669"/>
    <property type="project" value="UniProtKB-UniRule"/>
</dbReference>
<feature type="transmembrane region" description="Helical" evidence="10">
    <location>
        <begin position="277"/>
        <end position="299"/>
    </location>
</feature>
<dbReference type="GO" id="GO:0005886">
    <property type="term" value="C:plasma membrane"/>
    <property type="evidence" value="ECO:0007669"/>
    <property type="project" value="UniProtKB-SubCell"/>
</dbReference>
<dbReference type="GO" id="GO:0032220">
    <property type="term" value="P:plasma membrane fusion involved in cytogamy"/>
    <property type="evidence" value="ECO:0007669"/>
    <property type="project" value="TreeGrafter"/>
</dbReference>
<dbReference type="PANTHER" id="PTHR31030">
    <property type="entry name" value="PLASMA MEMBRANE FUSION PROTEIN PRM1"/>
    <property type="match status" value="1"/>
</dbReference>
<evidence type="ECO:0000256" key="5">
    <source>
        <dbReference type="ARBA" id="ARBA00022692"/>
    </source>
</evidence>
<keyword evidence="9" id="KW-0325">Glycoprotein</keyword>
<feature type="region of interest" description="Disordered" evidence="11">
    <location>
        <begin position="742"/>
        <end position="813"/>
    </location>
</feature>
<feature type="transmembrane region" description="Helical" evidence="10">
    <location>
        <begin position="83"/>
        <end position="106"/>
    </location>
</feature>
<evidence type="ECO:0000313" key="12">
    <source>
        <dbReference type="EMBL" id="KAG0143182.1"/>
    </source>
</evidence>
<gene>
    <name evidence="12" type="ORF">CROQUDRAFT_49155</name>
</gene>
<evidence type="ECO:0000313" key="13">
    <source>
        <dbReference type="Proteomes" id="UP000886653"/>
    </source>
</evidence>
<proteinExistence type="inferred from homology"/>
<organism evidence="12 13">
    <name type="scientific">Cronartium quercuum f. sp. fusiforme G11</name>
    <dbReference type="NCBI Taxonomy" id="708437"/>
    <lineage>
        <taxon>Eukaryota</taxon>
        <taxon>Fungi</taxon>
        <taxon>Dikarya</taxon>
        <taxon>Basidiomycota</taxon>
        <taxon>Pucciniomycotina</taxon>
        <taxon>Pucciniomycetes</taxon>
        <taxon>Pucciniales</taxon>
        <taxon>Coleosporiaceae</taxon>
        <taxon>Cronartium</taxon>
    </lineage>
</organism>
<protein>
    <recommendedName>
        <fullName evidence="10">Plasma membrane fusion protein PRM1</fullName>
    </recommendedName>
</protein>
<keyword evidence="13" id="KW-1185">Reference proteome</keyword>